<accession>A0A4Z2GDZ1</accession>
<protein>
    <submittedName>
        <fullName evidence="1">Uncharacterized protein</fullName>
    </submittedName>
</protein>
<dbReference type="AlphaFoldDB" id="A0A4Z2GDZ1"/>
<proteinExistence type="predicted"/>
<dbReference type="Proteomes" id="UP000314294">
    <property type="component" value="Unassembled WGS sequence"/>
</dbReference>
<gene>
    <name evidence="1" type="ORF">EYF80_038453</name>
</gene>
<sequence length="73" mass="8446">MSLYNSVTHQADHAVGDHTVEHFPGASTVLTRYILRYFFRYFSRAGQMLVEHFPVAADREPEPGRLKPRILML</sequence>
<organism evidence="1 2">
    <name type="scientific">Liparis tanakae</name>
    <name type="common">Tanaka's snailfish</name>
    <dbReference type="NCBI Taxonomy" id="230148"/>
    <lineage>
        <taxon>Eukaryota</taxon>
        <taxon>Metazoa</taxon>
        <taxon>Chordata</taxon>
        <taxon>Craniata</taxon>
        <taxon>Vertebrata</taxon>
        <taxon>Euteleostomi</taxon>
        <taxon>Actinopterygii</taxon>
        <taxon>Neopterygii</taxon>
        <taxon>Teleostei</taxon>
        <taxon>Neoteleostei</taxon>
        <taxon>Acanthomorphata</taxon>
        <taxon>Eupercaria</taxon>
        <taxon>Perciformes</taxon>
        <taxon>Cottioidei</taxon>
        <taxon>Cottales</taxon>
        <taxon>Liparidae</taxon>
        <taxon>Liparis</taxon>
    </lineage>
</organism>
<evidence type="ECO:0000313" key="2">
    <source>
        <dbReference type="Proteomes" id="UP000314294"/>
    </source>
</evidence>
<evidence type="ECO:0000313" key="1">
    <source>
        <dbReference type="EMBL" id="TNN51355.1"/>
    </source>
</evidence>
<dbReference type="EMBL" id="SRLO01000585">
    <property type="protein sequence ID" value="TNN51355.1"/>
    <property type="molecule type" value="Genomic_DNA"/>
</dbReference>
<name>A0A4Z2GDZ1_9TELE</name>
<comment type="caution">
    <text evidence="1">The sequence shown here is derived from an EMBL/GenBank/DDBJ whole genome shotgun (WGS) entry which is preliminary data.</text>
</comment>
<reference evidence="1 2" key="1">
    <citation type="submission" date="2019-03" db="EMBL/GenBank/DDBJ databases">
        <title>First draft genome of Liparis tanakae, snailfish: a comprehensive survey of snailfish specific genes.</title>
        <authorList>
            <person name="Kim W."/>
            <person name="Song I."/>
            <person name="Jeong J.-H."/>
            <person name="Kim D."/>
            <person name="Kim S."/>
            <person name="Ryu S."/>
            <person name="Song J.Y."/>
            <person name="Lee S.K."/>
        </authorList>
    </citation>
    <scope>NUCLEOTIDE SEQUENCE [LARGE SCALE GENOMIC DNA]</scope>
    <source>
        <tissue evidence="1">Muscle</tissue>
    </source>
</reference>
<keyword evidence="2" id="KW-1185">Reference proteome</keyword>